<evidence type="ECO:0000313" key="3">
    <source>
        <dbReference type="Proteomes" id="UP000297872"/>
    </source>
</evidence>
<keyword evidence="3" id="KW-1185">Reference proteome</keyword>
<evidence type="ECO:0008006" key="4">
    <source>
        <dbReference type="Google" id="ProtNLM"/>
    </source>
</evidence>
<dbReference type="SUPFAM" id="SSF109604">
    <property type="entry name" value="HD-domain/PDEase-like"/>
    <property type="match status" value="1"/>
</dbReference>
<gene>
    <name evidence="2" type="ORF">EXN75_04805</name>
</gene>
<feature type="transmembrane region" description="Helical" evidence="1">
    <location>
        <begin position="20"/>
        <end position="40"/>
    </location>
</feature>
<comment type="caution">
    <text evidence="2">The sequence shown here is derived from an EMBL/GenBank/DDBJ whole genome shotgun (WGS) entry which is preliminary data.</text>
</comment>
<dbReference type="PANTHER" id="PTHR43155">
    <property type="entry name" value="CYCLIC DI-GMP PHOSPHODIESTERASE PA4108-RELATED"/>
    <property type="match status" value="1"/>
</dbReference>
<keyword evidence="1" id="KW-0812">Transmembrane</keyword>
<reference evidence="2 3" key="1">
    <citation type="submission" date="2019-02" db="EMBL/GenBank/DDBJ databases">
        <title>Draft Genome Sequence of the Prevotella sp. BCRC 81118, Isolated from Human Feces.</title>
        <authorList>
            <person name="Huang C.-H."/>
        </authorList>
    </citation>
    <scope>NUCLEOTIDE SEQUENCE [LARGE SCALE GENOMIC DNA]</scope>
    <source>
        <strain evidence="2 3">BCRC 81118</strain>
    </source>
</reference>
<protein>
    <recommendedName>
        <fullName evidence="4">HD domain-containing protein</fullName>
    </recommendedName>
</protein>
<dbReference type="EMBL" id="SGVY01000008">
    <property type="protein sequence ID" value="TFH83065.1"/>
    <property type="molecule type" value="Genomic_DNA"/>
</dbReference>
<keyword evidence="1" id="KW-1133">Transmembrane helix</keyword>
<sequence>MRAFFYNILNDGGKRVSGHLSFQLLFLFFILFVSSFYTSVQGITPGKLISHKQSIPDEMQEANALAGSPSTVPLEESADNSAEELDDDLDTIDFKLCFDILAQNRLTYNHYNDSIFLIKEHDKWVNYFRRRATKNHQIFAANQEIMRGIKEFLTKHGDSIPEEIYLDFCHSIEQRYVRKKLYDPFLLVRMSRILEKGGAYLPDSVKYTNVFNLWRLYGYEQMWNLGGDVKYLRKAYQAGKAILSEDAKRYPHYDFALAGALEYMSNTIWLAFGLETIQDFEEHYRRLDDFLKREDLDEIVVPEQKRDLLELQQVKDEAFLCNIYYYTPTIIDCYVRDSLTRAVIDRNLQKAELSNLSFIRTVFLQMKARQISSREAWLRCKNHYHEKWLKYRDSPMNDRIIRDYLRPLYIFLIINDEADVPVSQKKKTIWKMSQDMVTAFGKRKDFQGNTDFVRELFRLSTHRRLVKYLSYKQMIRFMSGLNVSTQVTTFAHSMHVAKIAKVLLNGVLKHKPELLQGVFGYKTTTEVLKHKRTLRSFIYEAGMIHDIGKNAIVSVVNNEYLPLTDDEFSIIRLHPRLGDIFLNAVPGWENFHDTTVGHHKWYNGKGGYPADFDNTKSPIRFLIDIVTLSDCLQAATERVGRNYRISKTFEVVMS</sequence>
<dbReference type="GeneID" id="302994614"/>
<dbReference type="AlphaFoldDB" id="A0A4Y8VRJ7"/>
<organism evidence="2 3">
    <name type="scientific">Segatella hominis</name>
    <dbReference type="NCBI Taxonomy" id="2518605"/>
    <lineage>
        <taxon>Bacteria</taxon>
        <taxon>Pseudomonadati</taxon>
        <taxon>Bacteroidota</taxon>
        <taxon>Bacteroidia</taxon>
        <taxon>Bacteroidales</taxon>
        <taxon>Prevotellaceae</taxon>
        <taxon>Segatella</taxon>
    </lineage>
</organism>
<evidence type="ECO:0000256" key="1">
    <source>
        <dbReference type="SAM" id="Phobius"/>
    </source>
</evidence>
<dbReference type="CDD" id="cd00077">
    <property type="entry name" value="HDc"/>
    <property type="match status" value="1"/>
</dbReference>
<dbReference type="Proteomes" id="UP000297872">
    <property type="component" value="Unassembled WGS sequence"/>
</dbReference>
<accession>A0A4Y8VRJ7</accession>
<name>A0A4Y8VRJ7_9BACT</name>
<evidence type="ECO:0000313" key="2">
    <source>
        <dbReference type="EMBL" id="TFH83065.1"/>
    </source>
</evidence>
<proteinExistence type="predicted"/>
<dbReference type="Gene3D" id="1.10.3210.10">
    <property type="entry name" value="Hypothetical protein af1432"/>
    <property type="match status" value="1"/>
</dbReference>
<dbReference type="RefSeq" id="WP_134842962.1">
    <property type="nucleotide sequence ID" value="NZ_SGVY01000008.1"/>
</dbReference>
<keyword evidence="1" id="KW-0472">Membrane</keyword>
<dbReference type="PANTHER" id="PTHR43155:SF2">
    <property type="entry name" value="CYCLIC DI-GMP PHOSPHODIESTERASE PA4108"/>
    <property type="match status" value="1"/>
</dbReference>
<dbReference type="OrthoDB" id="9377at2"/>
<dbReference type="InterPro" id="IPR003607">
    <property type="entry name" value="HD/PDEase_dom"/>
</dbReference>